<feature type="binding site" evidence="8">
    <location>
        <position position="212"/>
    </location>
    <ligand>
        <name>NAD(+)</name>
        <dbReference type="ChEBI" id="CHEBI:57540"/>
    </ligand>
</feature>
<feature type="binding site" evidence="8">
    <location>
        <position position="64"/>
    </location>
    <ligand>
        <name>FAD</name>
        <dbReference type="ChEBI" id="CHEBI:57692"/>
    </ligand>
</feature>
<evidence type="ECO:0000256" key="3">
    <source>
        <dbReference type="ARBA" id="ARBA00022827"/>
    </source>
</evidence>
<feature type="domain" description="Pyridine nucleotide-disulphide oxidoreductase dimerisation" evidence="11">
    <location>
        <begin position="348"/>
        <end position="453"/>
    </location>
</feature>
<evidence type="ECO:0000259" key="12">
    <source>
        <dbReference type="Pfam" id="PF07992"/>
    </source>
</evidence>
<dbReference type="GO" id="GO:0003955">
    <property type="term" value="F:NAD(P)H dehydrogenase (quinone) activity"/>
    <property type="evidence" value="ECO:0007669"/>
    <property type="project" value="TreeGrafter"/>
</dbReference>
<name>A0A3S3ZJK9_9NOCA</name>
<keyword evidence="5 10" id="KW-0560">Oxidoreductase</keyword>
<evidence type="ECO:0000256" key="8">
    <source>
        <dbReference type="PIRSR" id="PIRSR000350-3"/>
    </source>
</evidence>
<evidence type="ECO:0000256" key="4">
    <source>
        <dbReference type="ARBA" id="ARBA00022857"/>
    </source>
</evidence>
<accession>A0A3S3ZJK9</accession>
<dbReference type="PROSITE" id="PS00076">
    <property type="entry name" value="PYRIDINE_REDOX_1"/>
    <property type="match status" value="1"/>
</dbReference>
<dbReference type="SUPFAM" id="SSF51905">
    <property type="entry name" value="FAD/NAD(P)-binding domain"/>
    <property type="match status" value="1"/>
</dbReference>
<evidence type="ECO:0000313" key="14">
    <source>
        <dbReference type="Proteomes" id="UP000283479"/>
    </source>
</evidence>
<keyword evidence="2 10" id="KW-0285">Flavoprotein</keyword>
<keyword evidence="8" id="KW-0520">NAD</keyword>
<comment type="caution">
    <text evidence="13">The sequence shown here is derived from an EMBL/GenBank/DDBJ whole genome shotgun (WGS) entry which is preliminary data.</text>
</comment>
<reference evidence="13 14" key="1">
    <citation type="submission" date="2018-11" db="EMBL/GenBank/DDBJ databases">
        <title>Rhodococcus spongicola sp. nov. and Rhodococcus xishaensis sp. nov. from marine sponges.</title>
        <authorList>
            <person name="Li L."/>
            <person name="Lin H.W."/>
        </authorList>
    </citation>
    <scope>NUCLEOTIDE SEQUENCE [LARGE SCALE GENOMIC DNA]</scope>
    <source>
        <strain evidence="13 14">LHW51113</strain>
    </source>
</reference>
<evidence type="ECO:0000256" key="2">
    <source>
        <dbReference type="ARBA" id="ARBA00022630"/>
    </source>
</evidence>
<evidence type="ECO:0000256" key="10">
    <source>
        <dbReference type="RuleBase" id="RU003691"/>
    </source>
</evidence>
<protein>
    <submittedName>
        <fullName evidence="13">Oxidoreductase</fullName>
    </submittedName>
</protein>
<feature type="binding site" evidence="8">
    <location>
        <position position="313"/>
    </location>
    <ligand>
        <name>FAD</name>
        <dbReference type="ChEBI" id="CHEBI:57692"/>
    </ligand>
</feature>
<dbReference type="PIRSF" id="PIRSF000350">
    <property type="entry name" value="Mercury_reductase_MerA"/>
    <property type="match status" value="1"/>
</dbReference>
<dbReference type="InterPro" id="IPR001100">
    <property type="entry name" value="Pyr_nuc-diS_OxRdtase"/>
</dbReference>
<feature type="domain" description="FAD/NAD(P)-binding" evidence="12">
    <location>
        <begin position="19"/>
        <end position="328"/>
    </location>
</feature>
<comment type="cofactor">
    <cofactor evidence="8">
        <name>FAD</name>
        <dbReference type="ChEBI" id="CHEBI:57692"/>
    </cofactor>
    <text evidence="8">Binds 1 FAD per subunit.</text>
</comment>
<keyword evidence="8" id="KW-0547">Nucleotide-binding</keyword>
<evidence type="ECO:0000256" key="5">
    <source>
        <dbReference type="ARBA" id="ARBA00023002"/>
    </source>
</evidence>
<comment type="similarity">
    <text evidence="1 10">Belongs to the class-I pyridine nucleotide-disulfide oxidoreductase family.</text>
</comment>
<dbReference type="InterPro" id="IPR004099">
    <property type="entry name" value="Pyr_nucl-diS_OxRdtase_dimer"/>
</dbReference>
<dbReference type="PANTHER" id="PTHR43014">
    <property type="entry name" value="MERCURIC REDUCTASE"/>
    <property type="match status" value="1"/>
</dbReference>
<dbReference type="InterPro" id="IPR023753">
    <property type="entry name" value="FAD/NAD-binding_dom"/>
</dbReference>
<dbReference type="PANTHER" id="PTHR43014:SF2">
    <property type="entry name" value="MERCURIC REDUCTASE"/>
    <property type="match status" value="1"/>
</dbReference>
<dbReference type="Gene3D" id="3.50.50.60">
    <property type="entry name" value="FAD/NAD(P)-binding domain"/>
    <property type="match status" value="2"/>
</dbReference>
<organism evidence="13 14">
    <name type="scientific">Rhodococcus xishaensis</name>
    <dbReference type="NCBI Taxonomy" id="2487364"/>
    <lineage>
        <taxon>Bacteria</taxon>
        <taxon>Bacillati</taxon>
        <taxon>Actinomycetota</taxon>
        <taxon>Actinomycetes</taxon>
        <taxon>Mycobacteriales</taxon>
        <taxon>Nocardiaceae</taxon>
        <taxon>Rhodococcus</taxon>
    </lineage>
</organism>
<dbReference type="Proteomes" id="UP000283479">
    <property type="component" value="Unassembled WGS sequence"/>
</dbReference>
<keyword evidence="6" id="KW-1015">Disulfide bond</keyword>
<dbReference type="PRINTS" id="PR00368">
    <property type="entry name" value="FADPNR"/>
</dbReference>
<feature type="disulfide bond" description="Redox-active" evidence="9">
    <location>
        <begin position="55"/>
        <end position="60"/>
    </location>
</feature>
<evidence type="ECO:0000256" key="1">
    <source>
        <dbReference type="ARBA" id="ARBA00007532"/>
    </source>
</evidence>
<evidence type="ECO:0000256" key="9">
    <source>
        <dbReference type="PIRSR" id="PIRSR000350-4"/>
    </source>
</evidence>
<dbReference type="SUPFAM" id="SSF55424">
    <property type="entry name" value="FAD/NAD-linked reductases, dimerisation (C-terminal) domain"/>
    <property type="match status" value="1"/>
</dbReference>
<dbReference type="AlphaFoldDB" id="A0A3S3ZJK9"/>
<dbReference type="Pfam" id="PF02852">
    <property type="entry name" value="Pyr_redox_dim"/>
    <property type="match status" value="1"/>
</dbReference>
<dbReference type="PRINTS" id="PR00411">
    <property type="entry name" value="PNDRDTASEI"/>
</dbReference>
<dbReference type="InterPro" id="IPR016156">
    <property type="entry name" value="FAD/NAD-linked_Rdtase_dimer_sf"/>
</dbReference>
<dbReference type="EMBL" id="RKLO01000004">
    <property type="protein sequence ID" value="RVW02192.1"/>
    <property type="molecule type" value="Genomic_DNA"/>
</dbReference>
<dbReference type="Pfam" id="PF07992">
    <property type="entry name" value="Pyr_redox_2"/>
    <property type="match status" value="1"/>
</dbReference>
<gene>
    <name evidence="13" type="ORF">EGT50_10780</name>
</gene>
<dbReference type="InterPro" id="IPR036188">
    <property type="entry name" value="FAD/NAD-bd_sf"/>
</dbReference>
<keyword evidence="4" id="KW-0521">NADP</keyword>
<keyword evidence="7 10" id="KW-0676">Redox-active center</keyword>
<dbReference type="Gene3D" id="3.30.390.30">
    <property type="match status" value="1"/>
</dbReference>
<sequence length="488" mass="51069">METATAAPQRGPSVPRSVDLVVIGGGSAGIVAAKTAAGFGTKVVLVERDRTGGDCLWTGCVPSKALLAAASVAAAMRRGQAFGIDASNVTVDFSRVMSHVQGAIETIAPVDSPDTLRTANVDVVSGTARFTGPRSLALGTHTITFGQAVIATGAAPAVPKLPGLDQVDYLTSETVWGLTELPPRLTVLGGGSVGCELAQAFARLGSAVTIVEAAESLLPSEDRDAAALVTQSLIDDGVDVLTRTTAESVTGQALVLADGRRLEFDSLLIAVGRKPRTTSIGLEVAGVTVDPRGFVTVDDHLRTTNPRIWAAGDLTGHPQFTHTAGMHGSIAATNAILGLRRTVDRTGTPRVTFTDPEIAVAGIDTEAARRIPGLRVHTLGHEHVDRAVAERETTGFTRLVVDGKHRIVGATVVGPRAGETIGEMVLAVKQGLRTRDLAGTTHPYPTYNDAPWNASIADVRSQLARPIVSGTITTLARVRRMWQRRLTN</sequence>
<keyword evidence="3 8" id="KW-0274">FAD</keyword>
<feature type="binding site" evidence="8">
    <location>
        <begin position="189"/>
        <end position="196"/>
    </location>
    <ligand>
        <name>NAD(+)</name>
        <dbReference type="ChEBI" id="CHEBI:57540"/>
    </ligand>
</feature>
<evidence type="ECO:0000256" key="7">
    <source>
        <dbReference type="ARBA" id="ARBA00023284"/>
    </source>
</evidence>
<feature type="binding site" evidence="8">
    <location>
        <position position="272"/>
    </location>
    <ligand>
        <name>NAD(+)</name>
        <dbReference type="ChEBI" id="CHEBI:57540"/>
    </ligand>
</feature>
<dbReference type="GO" id="GO:0016668">
    <property type="term" value="F:oxidoreductase activity, acting on a sulfur group of donors, NAD(P) as acceptor"/>
    <property type="evidence" value="ECO:0007669"/>
    <property type="project" value="InterPro"/>
</dbReference>
<dbReference type="InterPro" id="IPR012999">
    <property type="entry name" value="Pyr_OxRdtase_I_AS"/>
</dbReference>
<evidence type="ECO:0000313" key="13">
    <source>
        <dbReference type="EMBL" id="RVW02192.1"/>
    </source>
</evidence>
<dbReference type="GO" id="GO:0050660">
    <property type="term" value="F:flavin adenine dinucleotide binding"/>
    <property type="evidence" value="ECO:0007669"/>
    <property type="project" value="TreeGrafter"/>
</dbReference>
<proteinExistence type="inferred from homology"/>
<evidence type="ECO:0000256" key="6">
    <source>
        <dbReference type="ARBA" id="ARBA00023157"/>
    </source>
</evidence>
<evidence type="ECO:0000259" key="11">
    <source>
        <dbReference type="Pfam" id="PF02852"/>
    </source>
</evidence>
<dbReference type="OrthoDB" id="9800167at2"/>
<keyword evidence="14" id="KW-1185">Reference proteome</keyword>